<sequence length="157" mass="17504">MEVDETTDVTCHLQLSVIMSYEALKSDVPGVAFSAKTESTSEYIYNYDETNTTDDPGARKVIVPRNCERVERAQNFSRRVISIMVCGDLQQVVTFSFLWSFIRPPTFTKIGVSVGLLELSIKTAQVDGSTPISLRSGFVKFYCHTSNGKGNQERESS</sequence>
<evidence type="ECO:0000313" key="1">
    <source>
        <dbReference type="EMBL" id="KAJ8940620.1"/>
    </source>
</evidence>
<gene>
    <name evidence="1" type="ORF">NQ318_004544</name>
</gene>
<comment type="caution">
    <text evidence="1">The sequence shown here is derived from an EMBL/GenBank/DDBJ whole genome shotgun (WGS) entry which is preliminary data.</text>
</comment>
<dbReference type="EMBL" id="JAPWTK010000420">
    <property type="protein sequence ID" value="KAJ8940620.1"/>
    <property type="molecule type" value="Genomic_DNA"/>
</dbReference>
<organism evidence="1 2">
    <name type="scientific">Aromia moschata</name>
    <dbReference type="NCBI Taxonomy" id="1265417"/>
    <lineage>
        <taxon>Eukaryota</taxon>
        <taxon>Metazoa</taxon>
        <taxon>Ecdysozoa</taxon>
        <taxon>Arthropoda</taxon>
        <taxon>Hexapoda</taxon>
        <taxon>Insecta</taxon>
        <taxon>Pterygota</taxon>
        <taxon>Neoptera</taxon>
        <taxon>Endopterygota</taxon>
        <taxon>Coleoptera</taxon>
        <taxon>Polyphaga</taxon>
        <taxon>Cucujiformia</taxon>
        <taxon>Chrysomeloidea</taxon>
        <taxon>Cerambycidae</taxon>
        <taxon>Cerambycinae</taxon>
        <taxon>Callichromatini</taxon>
        <taxon>Aromia</taxon>
    </lineage>
</organism>
<evidence type="ECO:0000313" key="2">
    <source>
        <dbReference type="Proteomes" id="UP001162162"/>
    </source>
</evidence>
<reference evidence="1" key="1">
    <citation type="journal article" date="2023" name="Insect Mol. Biol.">
        <title>Genome sequencing provides insights into the evolution of gene families encoding plant cell wall-degrading enzymes in longhorned beetles.</title>
        <authorList>
            <person name="Shin N.R."/>
            <person name="Okamura Y."/>
            <person name="Kirsch R."/>
            <person name="Pauchet Y."/>
        </authorList>
    </citation>
    <scope>NUCLEOTIDE SEQUENCE</scope>
    <source>
        <strain evidence="1">AMC_N1</strain>
    </source>
</reference>
<accession>A0AAV8XQ02</accession>
<protein>
    <submittedName>
        <fullName evidence="1">Uncharacterized protein</fullName>
    </submittedName>
</protein>
<keyword evidence="2" id="KW-1185">Reference proteome</keyword>
<dbReference type="AlphaFoldDB" id="A0AAV8XQ02"/>
<name>A0AAV8XQ02_9CUCU</name>
<dbReference type="Proteomes" id="UP001162162">
    <property type="component" value="Unassembled WGS sequence"/>
</dbReference>
<proteinExistence type="predicted"/>